<comment type="catalytic activity">
    <reaction evidence="6">
        <text>GTP + H2O = GDP + phosphate + H(+)</text>
        <dbReference type="Rhea" id="RHEA:19669"/>
        <dbReference type="ChEBI" id="CHEBI:15377"/>
        <dbReference type="ChEBI" id="CHEBI:15378"/>
        <dbReference type="ChEBI" id="CHEBI:37565"/>
        <dbReference type="ChEBI" id="CHEBI:43474"/>
        <dbReference type="ChEBI" id="CHEBI:58189"/>
    </reaction>
    <physiologicalReaction direction="left-to-right" evidence="6">
        <dbReference type="Rhea" id="RHEA:19670"/>
    </physiologicalReaction>
</comment>
<keyword evidence="3" id="KW-0143">Chaperone</keyword>
<keyword evidence="1" id="KW-0547">Nucleotide-binding</keyword>
<dbReference type="InterPro" id="IPR011629">
    <property type="entry name" value="CobW-like_C"/>
</dbReference>
<dbReference type="Gene3D" id="3.30.1220.10">
    <property type="entry name" value="CobW-like, C-terminal domain"/>
    <property type="match status" value="1"/>
</dbReference>
<evidence type="ECO:0000313" key="9">
    <source>
        <dbReference type="Proteomes" id="UP000678276"/>
    </source>
</evidence>
<evidence type="ECO:0000256" key="3">
    <source>
        <dbReference type="ARBA" id="ARBA00023186"/>
    </source>
</evidence>
<dbReference type="SMART" id="SM00833">
    <property type="entry name" value="CobW_C"/>
    <property type="match status" value="1"/>
</dbReference>
<evidence type="ECO:0000256" key="1">
    <source>
        <dbReference type="ARBA" id="ARBA00022741"/>
    </source>
</evidence>
<dbReference type="InterPro" id="IPR036627">
    <property type="entry name" value="CobW-likC_sf"/>
</dbReference>
<evidence type="ECO:0000256" key="4">
    <source>
        <dbReference type="ARBA" id="ARBA00034320"/>
    </source>
</evidence>
<evidence type="ECO:0000256" key="2">
    <source>
        <dbReference type="ARBA" id="ARBA00022801"/>
    </source>
</evidence>
<dbReference type="InterPro" id="IPR027417">
    <property type="entry name" value="P-loop_NTPase"/>
</dbReference>
<evidence type="ECO:0000256" key="6">
    <source>
        <dbReference type="ARBA" id="ARBA00049117"/>
    </source>
</evidence>
<feature type="domain" description="CobW C-terminal" evidence="7">
    <location>
        <begin position="217"/>
        <end position="308"/>
    </location>
</feature>
<proteinExistence type="inferred from homology"/>
<dbReference type="RefSeq" id="WP_209593528.1">
    <property type="nucleotide sequence ID" value="NZ_JAGJCF010000003.1"/>
</dbReference>
<keyword evidence="2" id="KW-0378">Hydrolase</keyword>
<dbReference type="Pfam" id="PF07683">
    <property type="entry name" value="CobW_C"/>
    <property type="match status" value="1"/>
</dbReference>
<dbReference type="InterPro" id="IPR003495">
    <property type="entry name" value="CobW/HypB/UreG_nucleotide-bd"/>
</dbReference>
<comment type="caution">
    <text evidence="8">The sequence shown here is derived from an EMBL/GenBank/DDBJ whole genome shotgun (WGS) entry which is preliminary data.</text>
</comment>
<name>A0ABS4BED2_9HYPH</name>
<comment type="function">
    <text evidence="5">Zinc chaperone that directly transfers zinc cofactor to target proteins, thereby activating them. Zinc is transferred from the CXCC motif in the GTPase domain to the zinc binding site in target proteins in a process requiring GTP hydrolysis.</text>
</comment>
<evidence type="ECO:0000256" key="5">
    <source>
        <dbReference type="ARBA" id="ARBA00045658"/>
    </source>
</evidence>
<dbReference type="Proteomes" id="UP000678276">
    <property type="component" value="Unassembled WGS sequence"/>
</dbReference>
<dbReference type="SUPFAM" id="SSF52540">
    <property type="entry name" value="P-loop containing nucleoside triphosphate hydrolases"/>
    <property type="match status" value="1"/>
</dbReference>
<accession>A0ABS4BED2</accession>
<evidence type="ECO:0000259" key="7">
    <source>
        <dbReference type="SMART" id="SM00833"/>
    </source>
</evidence>
<comment type="similarity">
    <text evidence="4">Belongs to the SIMIBI class G3E GTPase family. ZNG1 subfamily.</text>
</comment>
<sequence length="315" mass="33782">MSGVPIILVTGFLGAGKTTLINALLQAGHGRRIAAIVNDFGSINIDAEILAEANDEVIGLKNGCICCSLQGDLLRTLKTVLTRKPQPDAIVIEASGVADPRGIVEALLDPVIWQSANLDSVLCVVDAEDVSDGPERLADELWLAQLGAADFVFLAKTSRLEAAAISDLRAALALQTKRLIFDPDREGLPLDVLLAPFADRQRDPPAAPSPATRAFRFETFEWRCRSAVTMAAFQAAIGRLAPDLVRAKGFLRFDEQPGRRFLFQMVGSRASVSPAADHSGEAGCSLVLIGERTRFDPEKTRHILDSLSAGGSKRS</sequence>
<keyword evidence="9" id="KW-1185">Reference proteome</keyword>
<dbReference type="Pfam" id="PF02492">
    <property type="entry name" value="cobW"/>
    <property type="match status" value="1"/>
</dbReference>
<dbReference type="PANTHER" id="PTHR13748">
    <property type="entry name" value="COBW-RELATED"/>
    <property type="match status" value="1"/>
</dbReference>
<protein>
    <submittedName>
        <fullName evidence="8">GTP-binding protein</fullName>
    </submittedName>
</protein>
<dbReference type="EMBL" id="JAGJCF010000003">
    <property type="protein sequence ID" value="MBP0615103.1"/>
    <property type="molecule type" value="Genomic_DNA"/>
</dbReference>
<dbReference type="CDD" id="cd03112">
    <property type="entry name" value="CobW-like"/>
    <property type="match status" value="1"/>
</dbReference>
<dbReference type="Gene3D" id="3.40.50.300">
    <property type="entry name" value="P-loop containing nucleotide triphosphate hydrolases"/>
    <property type="match status" value="1"/>
</dbReference>
<dbReference type="PANTHER" id="PTHR13748:SF62">
    <property type="entry name" value="COBW DOMAIN-CONTAINING PROTEIN"/>
    <property type="match status" value="1"/>
</dbReference>
<gene>
    <name evidence="8" type="ORF">J6595_05880</name>
</gene>
<dbReference type="SUPFAM" id="SSF90002">
    <property type="entry name" value="Hypothetical protein YjiA, C-terminal domain"/>
    <property type="match status" value="1"/>
</dbReference>
<dbReference type="InterPro" id="IPR051316">
    <property type="entry name" value="Zinc-reg_GTPase_activator"/>
</dbReference>
<evidence type="ECO:0000313" key="8">
    <source>
        <dbReference type="EMBL" id="MBP0615103.1"/>
    </source>
</evidence>
<reference evidence="8 9" key="1">
    <citation type="submission" date="2021-04" db="EMBL/GenBank/DDBJ databases">
        <title>Whole genome sequence of Jiella sp. KSK16Y-1.</title>
        <authorList>
            <person name="Tuo L."/>
        </authorList>
    </citation>
    <scope>NUCLEOTIDE SEQUENCE [LARGE SCALE GENOMIC DNA]</scope>
    <source>
        <strain evidence="8 9">KSK16Y-1</strain>
    </source>
</reference>
<organism evidence="8 9">
    <name type="scientific">Jiella mangrovi</name>
    <dbReference type="NCBI Taxonomy" id="2821407"/>
    <lineage>
        <taxon>Bacteria</taxon>
        <taxon>Pseudomonadati</taxon>
        <taxon>Pseudomonadota</taxon>
        <taxon>Alphaproteobacteria</taxon>
        <taxon>Hyphomicrobiales</taxon>
        <taxon>Aurantimonadaceae</taxon>
        <taxon>Jiella</taxon>
    </lineage>
</organism>